<feature type="transmembrane region" description="Helical" evidence="1">
    <location>
        <begin position="69"/>
        <end position="95"/>
    </location>
</feature>
<name>A0A222E8V5_9RHOB</name>
<protein>
    <submittedName>
        <fullName evidence="2">Uncharacterized protein</fullName>
    </submittedName>
</protein>
<organism evidence="2 3">
    <name type="scientific">Antarctobacter heliothermus</name>
    <dbReference type="NCBI Taxonomy" id="74033"/>
    <lineage>
        <taxon>Bacteria</taxon>
        <taxon>Pseudomonadati</taxon>
        <taxon>Pseudomonadota</taxon>
        <taxon>Alphaproteobacteria</taxon>
        <taxon>Rhodobacterales</taxon>
        <taxon>Roseobacteraceae</taxon>
        <taxon>Antarctobacter</taxon>
    </lineage>
</organism>
<proteinExistence type="predicted"/>
<dbReference type="OrthoDB" id="7862974at2"/>
<dbReference type="RefSeq" id="WP_094036280.1">
    <property type="nucleotide sequence ID" value="NZ_CP022540.1"/>
</dbReference>
<keyword evidence="3" id="KW-1185">Reference proteome</keyword>
<dbReference type="Proteomes" id="UP000203589">
    <property type="component" value="Chromosome"/>
</dbReference>
<keyword evidence="1" id="KW-0472">Membrane</keyword>
<reference evidence="2 3" key="1">
    <citation type="submission" date="2017-07" db="EMBL/GenBank/DDBJ databases">
        <title>Genome Sequence of Antarctobacter heliothermus Strain SMS3 Isolated from a culture of the Diatom Skeletonema marinoi.</title>
        <authorList>
            <person name="Topel M."/>
            <person name="Pinder M.I.M."/>
            <person name="Johansson O.N."/>
            <person name="Kourtchenko O."/>
            <person name="Godhe A."/>
            <person name="Clarke A.K."/>
        </authorList>
    </citation>
    <scope>NUCLEOTIDE SEQUENCE [LARGE SCALE GENOMIC DNA]</scope>
    <source>
        <strain evidence="2 3">SMS3</strain>
    </source>
</reference>
<evidence type="ECO:0000313" key="2">
    <source>
        <dbReference type="EMBL" id="ASP22520.1"/>
    </source>
</evidence>
<keyword evidence="1" id="KW-0812">Transmembrane</keyword>
<accession>A0A222E8V5</accession>
<dbReference type="KEGG" id="aht:ANTHELSMS3_03904"/>
<evidence type="ECO:0000256" key="1">
    <source>
        <dbReference type="SAM" id="Phobius"/>
    </source>
</evidence>
<sequence length="106" mass="11313">MICNADFDDLFPALFQPEHVPAVQPTTKAPSAACIARWEDDGGRHLPTAPQVRAAPVRRPAFGSDIERMVMAGAIAATAPAVATYAAASAMLSAYDTMHPRRSVMF</sequence>
<evidence type="ECO:0000313" key="3">
    <source>
        <dbReference type="Proteomes" id="UP000203589"/>
    </source>
</evidence>
<gene>
    <name evidence="2" type="ORF">ANTHELSMS3_03904</name>
</gene>
<dbReference type="AlphaFoldDB" id="A0A222E8V5"/>
<keyword evidence="1" id="KW-1133">Transmembrane helix</keyword>
<dbReference type="EMBL" id="CP022540">
    <property type="protein sequence ID" value="ASP22520.1"/>
    <property type="molecule type" value="Genomic_DNA"/>
</dbReference>